<proteinExistence type="predicted"/>
<dbReference type="EMBL" id="VMNX01000114">
    <property type="protein sequence ID" value="MPY51933.1"/>
    <property type="molecule type" value="Genomic_DNA"/>
</dbReference>
<feature type="region of interest" description="Disordered" evidence="1">
    <location>
        <begin position="1"/>
        <end position="50"/>
    </location>
</feature>
<dbReference type="Proteomes" id="UP000373149">
    <property type="component" value="Unassembled WGS sequence"/>
</dbReference>
<keyword evidence="2" id="KW-1133">Transmembrane helix</keyword>
<accession>A0A5N8WX01</accession>
<name>A0A5N8WX01_9ACTN</name>
<keyword evidence="2" id="KW-0812">Transmembrane</keyword>
<keyword evidence="4" id="KW-1185">Reference proteome</keyword>
<evidence type="ECO:0000256" key="1">
    <source>
        <dbReference type="SAM" id="MobiDB-lite"/>
    </source>
</evidence>
<protein>
    <submittedName>
        <fullName evidence="3">Uncharacterized protein</fullName>
    </submittedName>
</protein>
<dbReference type="RefSeq" id="WP_152866195.1">
    <property type="nucleotide sequence ID" value="NZ_VMNX01000114.1"/>
</dbReference>
<gene>
    <name evidence="3" type="ORF">FPZ41_26505</name>
</gene>
<keyword evidence="2" id="KW-0472">Membrane</keyword>
<feature type="compositionally biased region" description="Basic and acidic residues" evidence="1">
    <location>
        <begin position="1"/>
        <end position="23"/>
    </location>
</feature>
<dbReference type="AlphaFoldDB" id="A0A5N8WX01"/>
<sequence>MDSSHGVDPRSFDDPRNVYRTDEEFYASGRPANPELEEDRPRGARPTESVRHPWTWGTILFVVCVVVLVLAGIALFP</sequence>
<organism evidence="3 4">
    <name type="scientific">Streptomyces acidicola</name>
    <dbReference type="NCBI Taxonomy" id="2596892"/>
    <lineage>
        <taxon>Bacteria</taxon>
        <taxon>Bacillati</taxon>
        <taxon>Actinomycetota</taxon>
        <taxon>Actinomycetes</taxon>
        <taxon>Kitasatosporales</taxon>
        <taxon>Streptomycetaceae</taxon>
        <taxon>Streptomyces</taxon>
    </lineage>
</organism>
<evidence type="ECO:0000313" key="4">
    <source>
        <dbReference type="Proteomes" id="UP000373149"/>
    </source>
</evidence>
<feature type="transmembrane region" description="Helical" evidence="2">
    <location>
        <begin position="54"/>
        <end position="76"/>
    </location>
</feature>
<evidence type="ECO:0000256" key="2">
    <source>
        <dbReference type="SAM" id="Phobius"/>
    </source>
</evidence>
<reference evidence="3 4" key="1">
    <citation type="submission" date="2019-09" db="EMBL/GenBank/DDBJ databases">
        <authorList>
            <person name="Duangmal K."/>
            <person name="Teo W.F.A."/>
            <person name="Lipun K."/>
        </authorList>
    </citation>
    <scope>NUCLEOTIDE SEQUENCE [LARGE SCALE GENOMIC DNA]</scope>
    <source>
        <strain evidence="3 4">K1PN6</strain>
    </source>
</reference>
<comment type="caution">
    <text evidence="3">The sequence shown here is derived from an EMBL/GenBank/DDBJ whole genome shotgun (WGS) entry which is preliminary data.</text>
</comment>
<evidence type="ECO:0000313" key="3">
    <source>
        <dbReference type="EMBL" id="MPY51933.1"/>
    </source>
</evidence>